<keyword evidence="2" id="KW-1185">Reference proteome</keyword>
<dbReference type="Gene3D" id="3.30.420.10">
    <property type="entry name" value="Ribonuclease H-like superfamily/Ribonuclease H"/>
    <property type="match status" value="1"/>
</dbReference>
<dbReference type="AlphaFoldDB" id="A0A4Y2MFF3"/>
<dbReference type="Proteomes" id="UP000499080">
    <property type="component" value="Unassembled WGS sequence"/>
</dbReference>
<comment type="caution">
    <text evidence="1">The sequence shown here is derived from an EMBL/GenBank/DDBJ whole genome shotgun (WGS) entry which is preliminary data.</text>
</comment>
<evidence type="ECO:0000313" key="1">
    <source>
        <dbReference type="EMBL" id="GBN24457.1"/>
    </source>
</evidence>
<organism evidence="1 2">
    <name type="scientific">Araneus ventricosus</name>
    <name type="common">Orbweaver spider</name>
    <name type="synonym">Epeira ventricosa</name>
    <dbReference type="NCBI Taxonomy" id="182803"/>
    <lineage>
        <taxon>Eukaryota</taxon>
        <taxon>Metazoa</taxon>
        <taxon>Ecdysozoa</taxon>
        <taxon>Arthropoda</taxon>
        <taxon>Chelicerata</taxon>
        <taxon>Arachnida</taxon>
        <taxon>Araneae</taxon>
        <taxon>Araneomorphae</taxon>
        <taxon>Entelegynae</taxon>
        <taxon>Araneoidea</taxon>
        <taxon>Araneidae</taxon>
        <taxon>Araneus</taxon>
    </lineage>
</organism>
<name>A0A4Y2MFF3_ARAVE</name>
<reference evidence="1 2" key="1">
    <citation type="journal article" date="2019" name="Sci. Rep.">
        <title>Orb-weaving spider Araneus ventricosus genome elucidates the spidroin gene catalogue.</title>
        <authorList>
            <person name="Kono N."/>
            <person name="Nakamura H."/>
            <person name="Ohtoshi R."/>
            <person name="Moran D.A.P."/>
            <person name="Shinohara A."/>
            <person name="Yoshida Y."/>
            <person name="Fujiwara M."/>
            <person name="Mori M."/>
            <person name="Tomita M."/>
            <person name="Arakawa K."/>
        </authorList>
    </citation>
    <scope>NUCLEOTIDE SEQUENCE [LARGE SCALE GENOMIC DNA]</scope>
</reference>
<sequence>MGPADPITCTVNDVHYESLLSNYIIPALQQSTCVGSKIFMQDGIPPHIANPVKQLLSIQFENDRIIIRHFFNKLVAEITSS</sequence>
<dbReference type="InterPro" id="IPR036397">
    <property type="entry name" value="RNaseH_sf"/>
</dbReference>
<protein>
    <recommendedName>
        <fullName evidence="3">Tc1-like transposase DDE domain-containing protein</fullName>
    </recommendedName>
</protein>
<proteinExistence type="predicted"/>
<dbReference type="GO" id="GO:0003676">
    <property type="term" value="F:nucleic acid binding"/>
    <property type="evidence" value="ECO:0007669"/>
    <property type="project" value="InterPro"/>
</dbReference>
<evidence type="ECO:0008006" key="3">
    <source>
        <dbReference type="Google" id="ProtNLM"/>
    </source>
</evidence>
<dbReference type="EMBL" id="BGPR01007122">
    <property type="protein sequence ID" value="GBN24457.1"/>
    <property type="molecule type" value="Genomic_DNA"/>
</dbReference>
<accession>A0A4Y2MFF3</accession>
<gene>
    <name evidence="1" type="ORF">AVEN_124406_1</name>
</gene>
<evidence type="ECO:0000313" key="2">
    <source>
        <dbReference type="Proteomes" id="UP000499080"/>
    </source>
</evidence>